<keyword evidence="1" id="KW-0472">Membrane</keyword>
<feature type="domain" description="YdbS-like PH" evidence="2">
    <location>
        <begin position="399"/>
        <end position="478"/>
    </location>
</feature>
<feature type="transmembrane region" description="Helical" evidence="1">
    <location>
        <begin position="185"/>
        <end position="204"/>
    </location>
</feature>
<gene>
    <name evidence="3" type="ORF">J2S02_004015</name>
</gene>
<dbReference type="InterPro" id="IPR005182">
    <property type="entry name" value="YdbS-like_PH"/>
</dbReference>
<sequence>MNKSEKLRNHRLHPISILYFIVTAIKESVSYIWVFPLLVLLVHKQISEHISPFMIIFVTVTFLILLFIVIAILKWQSFTYRIIDGAIYIESGLFVINKRWVHPERIQSIDSTVRVYDHIFSTRTLTIELAGGEESSIILSCISKEEEQRLRRVLGEQIHVDSIDDHFDDSVFQLKNSNLILHSLLSPKFGIVLTIISGALLKYLDVTKETDRETLFTHLSNWLGTYWIVVTILMVILCSFALSLLITFVSDYNFKLYKNSNGDLEIEQGLLEKKRRTVSKNRLQAIIIIEGPLHRLLGYASIKAVIIRNSQDKEGEKTITLLPFVKKEYVQSFLEPFTGYQMINNFKVLTKRAKFHYIVLPGILGSILSIPIWLFLQSNYYVFGILLPIGFLFIGLMSYKMTGWNQGDDFLTLQYGSLSRKTAIIKRGRIQWSSIDQTYFQDKGNLASIRIAVASGKENVKLSLSNIPIEEAETIYQHTLITERS</sequence>
<name>A0ABT9Z5Z2_9BACI</name>
<reference evidence="3 4" key="1">
    <citation type="submission" date="2023-07" db="EMBL/GenBank/DDBJ databases">
        <title>Genomic Encyclopedia of Type Strains, Phase IV (KMG-IV): sequencing the most valuable type-strain genomes for metagenomic binning, comparative biology and taxonomic classification.</title>
        <authorList>
            <person name="Goeker M."/>
        </authorList>
    </citation>
    <scope>NUCLEOTIDE SEQUENCE [LARGE SCALE GENOMIC DNA]</scope>
    <source>
        <strain evidence="3 4">DSM 17723</strain>
    </source>
</reference>
<dbReference type="Proteomes" id="UP001232245">
    <property type="component" value="Unassembled WGS sequence"/>
</dbReference>
<dbReference type="InterPro" id="IPR014529">
    <property type="entry name" value="UCP026631"/>
</dbReference>
<organism evidence="3 4">
    <name type="scientific">Metabacillus niabensis</name>
    <dbReference type="NCBI Taxonomy" id="324854"/>
    <lineage>
        <taxon>Bacteria</taxon>
        <taxon>Bacillati</taxon>
        <taxon>Bacillota</taxon>
        <taxon>Bacilli</taxon>
        <taxon>Bacillales</taxon>
        <taxon>Bacillaceae</taxon>
        <taxon>Metabacillus</taxon>
    </lineage>
</organism>
<comment type="caution">
    <text evidence="3">The sequence shown here is derived from an EMBL/GenBank/DDBJ whole genome shotgun (WGS) entry which is preliminary data.</text>
</comment>
<dbReference type="Pfam" id="PF03703">
    <property type="entry name" value="bPH_2"/>
    <property type="match status" value="3"/>
</dbReference>
<dbReference type="PANTHER" id="PTHR34473">
    <property type="entry name" value="UPF0699 TRANSMEMBRANE PROTEIN YDBS"/>
    <property type="match status" value="1"/>
</dbReference>
<feature type="transmembrane region" description="Helical" evidence="1">
    <location>
        <begin position="355"/>
        <end position="374"/>
    </location>
</feature>
<keyword evidence="4" id="KW-1185">Reference proteome</keyword>
<dbReference type="PIRSF" id="PIRSF026631">
    <property type="entry name" value="UCP026631"/>
    <property type="match status" value="1"/>
</dbReference>
<keyword evidence="1" id="KW-1133">Transmembrane helix</keyword>
<feature type="domain" description="YdbS-like PH" evidence="2">
    <location>
        <begin position="75"/>
        <end position="152"/>
    </location>
</feature>
<dbReference type="PANTHER" id="PTHR34473:SF2">
    <property type="entry name" value="UPF0699 TRANSMEMBRANE PROTEIN YDBT"/>
    <property type="match status" value="1"/>
</dbReference>
<evidence type="ECO:0000313" key="4">
    <source>
        <dbReference type="Proteomes" id="UP001232245"/>
    </source>
</evidence>
<accession>A0ABT9Z5Z2</accession>
<feature type="transmembrane region" description="Helical" evidence="1">
    <location>
        <begin position="380"/>
        <end position="399"/>
    </location>
</feature>
<keyword evidence="1" id="KW-0812">Transmembrane</keyword>
<protein>
    <submittedName>
        <fullName evidence="3">Membrane protein</fullName>
    </submittedName>
</protein>
<feature type="domain" description="YdbS-like PH" evidence="2">
    <location>
        <begin position="253"/>
        <end position="306"/>
    </location>
</feature>
<feature type="transmembrane region" description="Helical" evidence="1">
    <location>
        <begin position="224"/>
        <end position="249"/>
    </location>
</feature>
<dbReference type="RefSeq" id="WP_174880738.1">
    <property type="nucleotide sequence ID" value="NZ_CADEPK010000239.1"/>
</dbReference>
<proteinExistence type="predicted"/>
<evidence type="ECO:0000313" key="3">
    <source>
        <dbReference type="EMBL" id="MDQ0227668.1"/>
    </source>
</evidence>
<feature type="transmembrane region" description="Helical" evidence="1">
    <location>
        <begin position="53"/>
        <end position="73"/>
    </location>
</feature>
<evidence type="ECO:0000256" key="1">
    <source>
        <dbReference type="SAM" id="Phobius"/>
    </source>
</evidence>
<evidence type="ECO:0000259" key="2">
    <source>
        <dbReference type="Pfam" id="PF03703"/>
    </source>
</evidence>
<feature type="transmembrane region" description="Helical" evidence="1">
    <location>
        <begin position="12"/>
        <end position="33"/>
    </location>
</feature>
<dbReference type="EMBL" id="JAUSTZ010000011">
    <property type="protein sequence ID" value="MDQ0227668.1"/>
    <property type="molecule type" value="Genomic_DNA"/>
</dbReference>